<dbReference type="Proteomes" id="UP001221757">
    <property type="component" value="Unassembled WGS sequence"/>
</dbReference>
<keyword evidence="3" id="KW-1185">Reference proteome</keyword>
<evidence type="ECO:0000313" key="3">
    <source>
        <dbReference type="Proteomes" id="UP001221757"/>
    </source>
</evidence>
<dbReference type="EMBL" id="JARKIE010000932">
    <property type="protein sequence ID" value="KAJ7612424.1"/>
    <property type="molecule type" value="Genomic_DNA"/>
</dbReference>
<sequence length="189" mass="21218">MPSHPPPLLRVDRPLGLAHAPPHSPPDSERIDASAASSRLHPLLLTGAIDCPSSRGAAPHGLPLQQYLECTWESAAARLRHCHARQKICTCKSSISVAPSTVPHARICPRRSLRFDPRVRPKLRRLHPNHRCCPSRPSVRIMNCAWRFVCGGSSATVRLRRFGRDAFSPEKVLWGYRRRYSTRRFGQTG</sequence>
<accession>A0AAD7B6V6</accession>
<gene>
    <name evidence="2" type="ORF">B0H17DRAFT_1153322</name>
</gene>
<protein>
    <submittedName>
        <fullName evidence="2">Uncharacterized protein</fullName>
    </submittedName>
</protein>
<evidence type="ECO:0000256" key="1">
    <source>
        <dbReference type="SAM" id="MobiDB-lite"/>
    </source>
</evidence>
<organism evidence="2 3">
    <name type="scientific">Mycena rosella</name>
    <name type="common">Pink bonnet</name>
    <name type="synonym">Agaricus rosellus</name>
    <dbReference type="NCBI Taxonomy" id="1033263"/>
    <lineage>
        <taxon>Eukaryota</taxon>
        <taxon>Fungi</taxon>
        <taxon>Dikarya</taxon>
        <taxon>Basidiomycota</taxon>
        <taxon>Agaricomycotina</taxon>
        <taxon>Agaricomycetes</taxon>
        <taxon>Agaricomycetidae</taxon>
        <taxon>Agaricales</taxon>
        <taxon>Marasmiineae</taxon>
        <taxon>Mycenaceae</taxon>
        <taxon>Mycena</taxon>
    </lineage>
</organism>
<dbReference type="AlphaFoldDB" id="A0AAD7B6V6"/>
<evidence type="ECO:0000313" key="2">
    <source>
        <dbReference type="EMBL" id="KAJ7612424.1"/>
    </source>
</evidence>
<feature type="region of interest" description="Disordered" evidence="1">
    <location>
        <begin position="1"/>
        <end position="34"/>
    </location>
</feature>
<comment type="caution">
    <text evidence="2">The sequence shown here is derived from an EMBL/GenBank/DDBJ whole genome shotgun (WGS) entry which is preliminary data.</text>
</comment>
<name>A0AAD7B6V6_MYCRO</name>
<reference evidence="2" key="1">
    <citation type="submission" date="2023-03" db="EMBL/GenBank/DDBJ databases">
        <title>Massive genome expansion in bonnet fungi (Mycena s.s.) driven by repeated elements and novel gene families across ecological guilds.</title>
        <authorList>
            <consortium name="Lawrence Berkeley National Laboratory"/>
            <person name="Harder C.B."/>
            <person name="Miyauchi S."/>
            <person name="Viragh M."/>
            <person name="Kuo A."/>
            <person name="Thoen E."/>
            <person name="Andreopoulos B."/>
            <person name="Lu D."/>
            <person name="Skrede I."/>
            <person name="Drula E."/>
            <person name="Henrissat B."/>
            <person name="Morin E."/>
            <person name="Kohler A."/>
            <person name="Barry K."/>
            <person name="LaButti K."/>
            <person name="Morin E."/>
            <person name="Salamov A."/>
            <person name="Lipzen A."/>
            <person name="Mereny Z."/>
            <person name="Hegedus B."/>
            <person name="Baldrian P."/>
            <person name="Stursova M."/>
            <person name="Weitz H."/>
            <person name="Taylor A."/>
            <person name="Grigoriev I.V."/>
            <person name="Nagy L.G."/>
            <person name="Martin F."/>
            <person name="Kauserud H."/>
        </authorList>
    </citation>
    <scope>NUCLEOTIDE SEQUENCE</scope>
    <source>
        <strain evidence="2">CBHHK067</strain>
    </source>
</reference>
<proteinExistence type="predicted"/>